<name>A0AAW0CEK2_9AGAR</name>
<sequence length="354" mass="40401">MPNTDRRKRQLENVPASLCYDTTQEVLKWSIEMRREDGGSIWELLLLERNHTNETLKITRSTTISLLHRTVLSNPALFRKTRTACIACNDLLSMMFDTNQPQIACLIADIVRAVSSTVETLDLKLRFHPGILHALRTTLFPKLRVLAAPVYFLLDVNSSIRIHAITKNIGYGTNRIAGRRNRITVAGSESNWPILNRVFVTCFKDAPSDLTSTLDISYMASVKELAIVMHNRADWAFNVSYFLSNIVLPPNVEVILIIRHHGQFTGGAIRSCRQRSDRDTVEPNITFHRKCMVPVTVNSDQPWAGDVTERTSVSVVLSESPCEEKYWMNLREHVQGRAEDSRLYHKEQNHVVMF</sequence>
<gene>
    <name evidence="1" type="ORF">VNI00_011193</name>
</gene>
<dbReference type="Proteomes" id="UP001383192">
    <property type="component" value="Unassembled WGS sequence"/>
</dbReference>
<dbReference type="AlphaFoldDB" id="A0AAW0CEK2"/>
<protein>
    <submittedName>
        <fullName evidence="1">Uncharacterized protein</fullName>
    </submittedName>
</protein>
<comment type="caution">
    <text evidence="1">The sequence shown here is derived from an EMBL/GenBank/DDBJ whole genome shotgun (WGS) entry which is preliminary data.</text>
</comment>
<proteinExistence type="predicted"/>
<dbReference type="EMBL" id="JAYKXP010000047">
    <property type="protein sequence ID" value="KAK7037442.1"/>
    <property type="molecule type" value="Genomic_DNA"/>
</dbReference>
<reference evidence="1 2" key="1">
    <citation type="submission" date="2024-01" db="EMBL/GenBank/DDBJ databases">
        <title>A draft genome for a cacao thread blight-causing isolate of Paramarasmius palmivorus.</title>
        <authorList>
            <person name="Baruah I.K."/>
            <person name="Bukari Y."/>
            <person name="Amoako-Attah I."/>
            <person name="Meinhardt L.W."/>
            <person name="Bailey B.A."/>
            <person name="Cohen S.P."/>
        </authorList>
    </citation>
    <scope>NUCLEOTIDE SEQUENCE [LARGE SCALE GENOMIC DNA]</scope>
    <source>
        <strain evidence="1 2">GH-12</strain>
    </source>
</reference>
<evidence type="ECO:0000313" key="2">
    <source>
        <dbReference type="Proteomes" id="UP001383192"/>
    </source>
</evidence>
<organism evidence="1 2">
    <name type="scientific">Paramarasmius palmivorus</name>
    <dbReference type="NCBI Taxonomy" id="297713"/>
    <lineage>
        <taxon>Eukaryota</taxon>
        <taxon>Fungi</taxon>
        <taxon>Dikarya</taxon>
        <taxon>Basidiomycota</taxon>
        <taxon>Agaricomycotina</taxon>
        <taxon>Agaricomycetes</taxon>
        <taxon>Agaricomycetidae</taxon>
        <taxon>Agaricales</taxon>
        <taxon>Marasmiineae</taxon>
        <taxon>Marasmiaceae</taxon>
        <taxon>Paramarasmius</taxon>
    </lineage>
</organism>
<evidence type="ECO:0000313" key="1">
    <source>
        <dbReference type="EMBL" id="KAK7037442.1"/>
    </source>
</evidence>
<accession>A0AAW0CEK2</accession>
<keyword evidence="2" id="KW-1185">Reference proteome</keyword>